<keyword evidence="1" id="KW-1133">Transmembrane helix</keyword>
<dbReference type="InterPro" id="IPR022276">
    <property type="entry name" value="Conjug_transposon_TraK"/>
</dbReference>
<dbReference type="Proteomes" id="UP000095333">
    <property type="component" value="Unassembled WGS sequence"/>
</dbReference>
<keyword evidence="1" id="KW-0812">Transmembrane</keyword>
<evidence type="ECO:0000256" key="1">
    <source>
        <dbReference type="SAM" id="Phobius"/>
    </source>
</evidence>
<protein>
    <submittedName>
        <fullName evidence="2">Conjugate transposon protein TraK</fullName>
    </submittedName>
</protein>
<reference evidence="2 3" key="1">
    <citation type="submission" date="2015-09" db="EMBL/GenBank/DDBJ databases">
        <authorList>
            <consortium name="Pathogen Informatics"/>
        </authorList>
    </citation>
    <scope>NUCLEOTIDE SEQUENCE [LARGE SCALE GENOMIC DNA]</scope>
    <source>
        <strain evidence="2 3">2789STDY5834842</strain>
    </source>
</reference>
<gene>
    <name evidence="2" type="ORF">ERS852457_00934</name>
</gene>
<dbReference type="EMBL" id="CYZI01000003">
    <property type="protein sequence ID" value="CUN86123.1"/>
    <property type="molecule type" value="Genomic_DNA"/>
</dbReference>
<evidence type="ECO:0000313" key="3">
    <source>
        <dbReference type="Proteomes" id="UP000095333"/>
    </source>
</evidence>
<keyword evidence="1" id="KW-0472">Membrane</keyword>
<organism evidence="2 3">
    <name type="scientific">Phocaeicola vulgatus</name>
    <name type="common">Bacteroides vulgatus</name>
    <dbReference type="NCBI Taxonomy" id="821"/>
    <lineage>
        <taxon>Bacteria</taxon>
        <taxon>Pseudomonadati</taxon>
        <taxon>Bacteroidota</taxon>
        <taxon>Bacteroidia</taxon>
        <taxon>Bacteroidales</taxon>
        <taxon>Bacteroidaceae</taxon>
        <taxon>Phocaeicola</taxon>
    </lineage>
</organism>
<accession>A0A174AD38</accession>
<proteinExistence type="predicted"/>
<dbReference type="NCBIfam" id="TIGR03781">
    <property type="entry name" value="Bac_Flav_CT_K"/>
    <property type="match status" value="1"/>
</dbReference>
<dbReference type="RefSeq" id="WP_022401465.1">
    <property type="nucleotide sequence ID" value="NZ_CYZI01000003.1"/>
</dbReference>
<sequence>MLIESLAQKTKLAMMTVLATIGGCAVICGFTVWCCISLVTKERQQIYVLDGDIPFLAERAKLEANFTMEARAHIQLFHQYFFNLPPDNDYIKWTVGKAMYMADGTALKQKQAMDENGFYSDIISSSAVCTIMCDSIQFDEHERKFTYYGTQLIKRRTRDLKRTMVTTGYVENVPRTRNNPHGLMITNWRTIENKDLDY</sequence>
<name>A0A174AD38_PHOVU</name>
<evidence type="ECO:0000313" key="2">
    <source>
        <dbReference type="EMBL" id="CUN86123.1"/>
    </source>
</evidence>
<feature type="transmembrane region" description="Helical" evidence="1">
    <location>
        <begin position="12"/>
        <end position="33"/>
    </location>
</feature>
<dbReference type="AlphaFoldDB" id="A0A174AD38"/>